<dbReference type="EMBL" id="SPRO01000011">
    <property type="protein sequence ID" value="TIC31761.1"/>
    <property type="molecule type" value="Genomic_DNA"/>
</dbReference>
<feature type="region of interest" description="Disordered" evidence="1">
    <location>
        <begin position="113"/>
        <end position="137"/>
    </location>
</feature>
<feature type="region of interest" description="Disordered" evidence="1">
    <location>
        <begin position="149"/>
        <end position="217"/>
    </location>
</feature>
<feature type="region of interest" description="Disordered" evidence="1">
    <location>
        <begin position="1"/>
        <end position="31"/>
    </location>
</feature>
<evidence type="ECO:0000256" key="1">
    <source>
        <dbReference type="SAM" id="MobiDB-lite"/>
    </source>
</evidence>
<feature type="compositionally biased region" description="Basic and acidic residues" evidence="1">
    <location>
        <begin position="62"/>
        <end position="81"/>
    </location>
</feature>
<accession>A0A4T0R3S4</accession>
<gene>
    <name evidence="2" type="ORF">E3Q10_01524</name>
</gene>
<protein>
    <submittedName>
        <fullName evidence="2">Uncharacterized protein</fullName>
    </submittedName>
</protein>
<comment type="caution">
    <text evidence="2">The sequence shown here is derived from an EMBL/GenBank/DDBJ whole genome shotgun (WGS) entry which is preliminary data.</text>
</comment>
<name>A0A4T0R3S4_9BASI</name>
<dbReference type="Proteomes" id="UP000305647">
    <property type="component" value="Unassembled WGS sequence"/>
</dbReference>
<organism evidence="2 3">
    <name type="scientific">Wallemia mellicola</name>
    <dbReference type="NCBI Taxonomy" id="1708541"/>
    <lineage>
        <taxon>Eukaryota</taxon>
        <taxon>Fungi</taxon>
        <taxon>Dikarya</taxon>
        <taxon>Basidiomycota</taxon>
        <taxon>Wallemiomycotina</taxon>
        <taxon>Wallemiomycetes</taxon>
        <taxon>Wallemiales</taxon>
        <taxon>Wallemiaceae</taxon>
        <taxon>Wallemia</taxon>
    </lineage>
</organism>
<evidence type="ECO:0000313" key="3">
    <source>
        <dbReference type="Proteomes" id="UP000305647"/>
    </source>
</evidence>
<evidence type="ECO:0000313" key="2">
    <source>
        <dbReference type="EMBL" id="TIC31761.1"/>
    </source>
</evidence>
<feature type="compositionally biased region" description="Polar residues" evidence="1">
    <location>
        <begin position="123"/>
        <end position="135"/>
    </location>
</feature>
<proteinExistence type="predicted"/>
<sequence>MIFNIPRSPSTTEEYPHRNIRGLPNTQRNRAISPAKIELLAAQRRMSNSVSQIDSHSNLGTRQRETASENAYEERPTKRTRTIGERVGEAVYNTVIVAGGIGAAAYRYWKGDGSQEKQPYDIPSTSYSPDQSIPGSFNYREAEKEDDYVDIDKPVFSPTSTPTRTPKKKIYRVNSRFRSVQSPKSKPRKQPKDKDKDKDKDKADDSNNRLDSMSARLSAMIADGQKALVEPAQLDDEDLEDEVLPPSTSFTFTQTLPRQESNYSIGEGLRAAASLYSK</sequence>
<feature type="compositionally biased region" description="Basic and acidic residues" evidence="1">
    <location>
        <begin position="190"/>
        <end position="208"/>
    </location>
</feature>
<feature type="region of interest" description="Disordered" evidence="1">
    <location>
        <begin position="48"/>
        <end position="81"/>
    </location>
</feature>
<reference evidence="2 3" key="1">
    <citation type="submission" date="2019-03" db="EMBL/GenBank/DDBJ databases">
        <title>Sequencing 25 genomes of Wallemia mellicola.</title>
        <authorList>
            <person name="Gostincar C."/>
        </authorList>
    </citation>
    <scope>NUCLEOTIDE SEQUENCE [LARGE SCALE GENOMIC DNA]</scope>
    <source>
        <strain evidence="2 3">EXF-8738</strain>
    </source>
</reference>
<feature type="compositionally biased region" description="Polar residues" evidence="1">
    <location>
        <begin position="48"/>
        <end position="61"/>
    </location>
</feature>
<dbReference type="AlphaFoldDB" id="A0A4T0R3S4"/>